<name>A0A1Z4V8K8_9CYAN</name>
<reference evidence="2 3" key="1">
    <citation type="submission" date="2017-06" db="EMBL/GenBank/DDBJ databases">
        <title>Genome sequencing of cyanobaciteial culture collection at National Institute for Environmental Studies (NIES).</title>
        <authorList>
            <person name="Hirose Y."/>
            <person name="Shimura Y."/>
            <person name="Fujisawa T."/>
            <person name="Nakamura Y."/>
            <person name="Kawachi M."/>
        </authorList>
    </citation>
    <scope>NUCLEOTIDE SEQUENCE [LARGE SCALE GENOMIC DNA]</scope>
    <source>
        <strain evidence="2 3">NIES-806</strain>
    </source>
</reference>
<proteinExistence type="predicted"/>
<evidence type="ECO:0000313" key="3">
    <source>
        <dbReference type="Proteomes" id="UP000218702"/>
    </source>
</evidence>
<dbReference type="Proteomes" id="UP000218702">
    <property type="component" value="Chromosome"/>
</dbReference>
<gene>
    <name evidence="2" type="ORF">NIES806_39540</name>
</gene>
<accession>A0A1Z4V8K8</accession>
<evidence type="ECO:0008006" key="4">
    <source>
        <dbReference type="Google" id="ProtNLM"/>
    </source>
</evidence>
<evidence type="ECO:0000313" key="2">
    <source>
        <dbReference type="EMBL" id="BAZ87723.1"/>
    </source>
</evidence>
<dbReference type="EMBL" id="AP018316">
    <property type="protein sequence ID" value="BAZ87723.1"/>
    <property type="molecule type" value="Genomic_DNA"/>
</dbReference>
<dbReference type="KEGG" id="dcm:NIES806_39540"/>
<feature type="chain" id="PRO_5012712555" description="Filamentous hemagglutinin outer membrane protein" evidence="1">
    <location>
        <begin position="32"/>
        <end position="108"/>
    </location>
</feature>
<protein>
    <recommendedName>
        <fullName evidence="4">Filamentous hemagglutinin outer membrane protein</fullName>
    </recommendedName>
</protein>
<feature type="signal peptide" evidence="1">
    <location>
        <begin position="1"/>
        <end position="31"/>
    </location>
</feature>
<keyword evidence="1" id="KW-0732">Signal</keyword>
<dbReference type="AlphaFoldDB" id="A0A1Z4V8K8"/>
<organism evidence="2 3">
    <name type="scientific">Dolichospermum compactum NIES-806</name>
    <dbReference type="NCBI Taxonomy" id="1973481"/>
    <lineage>
        <taxon>Bacteria</taxon>
        <taxon>Bacillati</taxon>
        <taxon>Cyanobacteriota</taxon>
        <taxon>Cyanophyceae</taxon>
        <taxon>Nostocales</taxon>
        <taxon>Aphanizomenonaceae</taxon>
        <taxon>Dolichospermum</taxon>
        <taxon>Dolichospermum compactum</taxon>
    </lineage>
</organism>
<sequence length="108" mass="11486">MLTQFKKPLITISITLSTGISSMAISAPAYSINLVNLNTFNSIGDVTSNNTVIYSGSLNTVETSGGTGSLEDFLGIDPTNFSNAILDNTSQTNSHSDRYQLTTGYLIL</sequence>
<evidence type="ECO:0000256" key="1">
    <source>
        <dbReference type="SAM" id="SignalP"/>
    </source>
</evidence>
<keyword evidence="3" id="KW-1185">Reference proteome</keyword>